<comment type="caution">
    <text evidence="7">The sequence shown here is derived from an EMBL/GenBank/DDBJ whole genome shotgun (WGS) entry which is preliminary data.</text>
</comment>
<dbReference type="EMBL" id="JBHSPB010000011">
    <property type="protein sequence ID" value="MFC5722219.1"/>
    <property type="molecule type" value="Genomic_DNA"/>
</dbReference>
<dbReference type="Proteomes" id="UP001596083">
    <property type="component" value="Unassembled WGS sequence"/>
</dbReference>
<evidence type="ECO:0000256" key="3">
    <source>
        <dbReference type="ARBA" id="ARBA00022448"/>
    </source>
</evidence>
<dbReference type="InterPro" id="IPR051313">
    <property type="entry name" value="Bact_iron-sidero_bind"/>
</dbReference>
<dbReference type="PROSITE" id="PS51257">
    <property type="entry name" value="PROKAR_LIPOPROTEIN"/>
    <property type="match status" value="1"/>
</dbReference>
<sequence length="338" mass="36364">MRARWIGRFRRQVGVAAVTAGLLATAACGGGSSDKDTDAKSDKSPAAVGAAFPRTVEHAMGKTEIKKAPKRVVALDMTFVDATLALQSNLVGYTTFSSPDEKLPAYFGGDTAKFAAEATPVGTLEEPSLEKIYALKPDLILSAKVRHEKLYKQLSQIAPTVFTEDTGATWKDNLKVVGKALGKEKLADEKIAAFDKRAKTVGDSVRAKKGSNPSVSVVRFLDGPTRLYKEDTYIGGIVKDLGFDKPEDAKGTGFNADISEEQIKKVDADDIFVTVYPDPKGAGQKSKEKFQSNPLWKQLKGQVHEVDDVTWMLAVGLYGANSVLDDVAKTYGVDAARA</sequence>
<dbReference type="InterPro" id="IPR002491">
    <property type="entry name" value="ABC_transptr_periplasmic_BD"/>
</dbReference>
<dbReference type="Pfam" id="PF01497">
    <property type="entry name" value="Peripla_BP_2"/>
    <property type="match status" value="1"/>
</dbReference>
<evidence type="ECO:0000256" key="5">
    <source>
        <dbReference type="SAM" id="SignalP"/>
    </source>
</evidence>
<keyword evidence="8" id="KW-1185">Reference proteome</keyword>
<dbReference type="Gene3D" id="3.40.50.1980">
    <property type="entry name" value="Nitrogenase molybdenum iron protein domain"/>
    <property type="match status" value="2"/>
</dbReference>
<feature type="domain" description="Fe/B12 periplasmic-binding" evidence="6">
    <location>
        <begin position="71"/>
        <end position="335"/>
    </location>
</feature>
<dbReference type="PROSITE" id="PS50983">
    <property type="entry name" value="FE_B12_PBP"/>
    <property type="match status" value="1"/>
</dbReference>
<proteinExistence type="inferred from homology"/>
<keyword evidence="4 5" id="KW-0732">Signal</keyword>
<dbReference type="PANTHER" id="PTHR30532:SF21">
    <property type="entry name" value="SIDEROPHORE-BINDING LIPOPROTEIN YFIY-RELATED"/>
    <property type="match status" value="1"/>
</dbReference>
<evidence type="ECO:0000313" key="8">
    <source>
        <dbReference type="Proteomes" id="UP001596083"/>
    </source>
</evidence>
<comment type="subcellular location">
    <subcellularLocation>
        <location evidence="1">Cell envelope</location>
    </subcellularLocation>
</comment>
<name>A0ABW0Z084_9ACTN</name>
<evidence type="ECO:0000256" key="2">
    <source>
        <dbReference type="ARBA" id="ARBA00008814"/>
    </source>
</evidence>
<organism evidence="7 8">
    <name type="scientific">Streptomyces gamaensis</name>
    <dbReference type="NCBI Taxonomy" id="1763542"/>
    <lineage>
        <taxon>Bacteria</taxon>
        <taxon>Bacillati</taxon>
        <taxon>Actinomycetota</taxon>
        <taxon>Actinomycetes</taxon>
        <taxon>Kitasatosporales</taxon>
        <taxon>Streptomycetaceae</taxon>
        <taxon>Streptomyces</taxon>
    </lineage>
</organism>
<dbReference type="SUPFAM" id="SSF53807">
    <property type="entry name" value="Helical backbone' metal receptor"/>
    <property type="match status" value="1"/>
</dbReference>
<evidence type="ECO:0000259" key="6">
    <source>
        <dbReference type="PROSITE" id="PS50983"/>
    </source>
</evidence>
<evidence type="ECO:0000256" key="1">
    <source>
        <dbReference type="ARBA" id="ARBA00004196"/>
    </source>
</evidence>
<evidence type="ECO:0000256" key="4">
    <source>
        <dbReference type="ARBA" id="ARBA00022729"/>
    </source>
</evidence>
<dbReference type="CDD" id="cd01146">
    <property type="entry name" value="FhuD"/>
    <property type="match status" value="1"/>
</dbReference>
<evidence type="ECO:0000313" key="7">
    <source>
        <dbReference type="EMBL" id="MFC5722219.1"/>
    </source>
</evidence>
<feature type="signal peptide" evidence="5">
    <location>
        <begin position="1"/>
        <end position="26"/>
    </location>
</feature>
<dbReference type="RefSeq" id="WP_390317606.1">
    <property type="nucleotide sequence ID" value="NZ_JBHSPB010000011.1"/>
</dbReference>
<gene>
    <name evidence="7" type="ORF">ACFP1Z_18810</name>
</gene>
<dbReference type="PANTHER" id="PTHR30532">
    <property type="entry name" value="IRON III DICITRATE-BINDING PERIPLASMIC PROTEIN"/>
    <property type="match status" value="1"/>
</dbReference>
<keyword evidence="3" id="KW-0813">Transport</keyword>
<protein>
    <submittedName>
        <fullName evidence="7">ABC transporter substrate-binding protein</fullName>
    </submittedName>
</protein>
<reference evidence="8" key="1">
    <citation type="journal article" date="2019" name="Int. J. Syst. Evol. Microbiol.">
        <title>The Global Catalogue of Microorganisms (GCM) 10K type strain sequencing project: providing services to taxonomists for standard genome sequencing and annotation.</title>
        <authorList>
            <consortium name="The Broad Institute Genomics Platform"/>
            <consortium name="The Broad Institute Genome Sequencing Center for Infectious Disease"/>
            <person name="Wu L."/>
            <person name="Ma J."/>
        </authorList>
    </citation>
    <scope>NUCLEOTIDE SEQUENCE [LARGE SCALE GENOMIC DNA]</scope>
    <source>
        <strain evidence="8">CGMCC 4.7304</strain>
    </source>
</reference>
<feature type="chain" id="PRO_5045928342" evidence="5">
    <location>
        <begin position="27"/>
        <end position="338"/>
    </location>
</feature>
<accession>A0ABW0Z084</accession>
<comment type="similarity">
    <text evidence="2">Belongs to the bacterial solute-binding protein 8 family.</text>
</comment>